<name>A0A1B0AXK5_9MUSC</name>
<evidence type="ECO:0000313" key="3">
    <source>
        <dbReference type="Proteomes" id="UP000092460"/>
    </source>
</evidence>
<evidence type="ECO:0000256" key="1">
    <source>
        <dbReference type="SAM" id="MobiDB-lite"/>
    </source>
</evidence>
<organism evidence="2 3">
    <name type="scientific">Glossina palpalis gambiensis</name>
    <dbReference type="NCBI Taxonomy" id="67801"/>
    <lineage>
        <taxon>Eukaryota</taxon>
        <taxon>Metazoa</taxon>
        <taxon>Ecdysozoa</taxon>
        <taxon>Arthropoda</taxon>
        <taxon>Hexapoda</taxon>
        <taxon>Insecta</taxon>
        <taxon>Pterygota</taxon>
        <taxon>Neoptera</taxon>
        <taxon>Endopterygota</taxon>
        <taxon>Diptera</taxon>
        <taxon>Brachycera</taxon>
        <taxon>Muscomorpha</taxon>
        <taxon>Hippoboscoidea</taxon>
        <taxon>Glossinidae</taxon>
        <taxon>Glossina</taxon>
    </lineage>
</organism>
<proteinExistence type="predicted"/>
<accession>A0A1B0AXK5</accession>
<keyword evidence="3" id="KW-1185">Reference proteome</keyword>
<reference evidence="3" key="1">
    <citation type="submission" date="2015-01" db="EMBL/GenBank/DDBJ databases">
        <authorList>
            <person name="Aksoy S."/>
            <person name="Warren W."/>
            <person name="Wilson R.K."/>
        </authorList>
    </citation>
    <scope>NUCLEOTIDE SEQUENCE [LARGE SCALE GENOMIC DNA]</scope>
    <source>
        <strain evidence="3">IAEA</strain>
    </source>
</reference>
<dbReference type="AlphaFoldDB" id="A0A1B0AXK5"/>
<sequence length="224" mass="23069">MARSIHSDWETLHVFSSSNNSFISIVRSISVLPSSKISSVIKRLVISILTGAGLSGRGGGGVSSAGECCVCDWGCGELLKDLILGLGDVGGVVVVTLICVSTTCMRAMTTLSSLSSLRGFRGDHEERFLTVLGFGNSSALTMVTGGAHTTTSGCCLIASLVQISGMNHFINIKESLLVELTLYSMVSLVLGEVVATGMGDDDTAVGNGAKATDPNDNSSNSASI</sequence>
<reference evidence="2" key="2">
    <citation type="submission" date="2020-05" db="UniProtKB">
        <authorList>
            <consortium name="EnsemblMetazoa"/>
        </authorList>
    </citation>
    <scope>IDENTIFICATION</scope>
    <source>
        <strain evidence="2">IAEA</strain>
    </source>
</reference>
<protein>
    <submittedName>
        <fullName evidence="2">Uncharacterized protein</fullName>
    </submittedName>
</protein>
<evidence type="ECO:0000313" key="2">
    <source>
        <dbReference type="EnsemblMetazoa" id="GPPI012080-PA"/>
    </source>
</evidence>
<dbReference type="Proteomes" id="UP000092460">
    <property type="component" value="Unassembled WGS sequence"/>
</dbReference>
<dbReference type="EMBL" id="JXJN01005288">
    <property type="status" value="NOT_ANNOTATED_CDS"/>
    <property type="molecule type" value="Genomic_DNA"/>
</dbReference>
<feature type="region of interest" description="Disordered" evidence="1">
    <location>
        <begin position="205"/>
        <end position="224"/>
    </location>
</feature>
<dbReference type="EnsemblMetazoa" id="GPPI012080-RA">
    <property type="protein sequence ID" value="GPPI012080-PA"/>
    <property type="gene ID" value="GPPI012080"/>
</dbReference>
<feature type="compositionally biased region" description="Polar residues" evidence="1">
    <location>
        <begin position="214"/>
        <end position="224"/>
    </location>
</feature>
<dbReference type="VEuPathDB" id="VectorBase:GPPI012080"/>